<keyword evidence="2" id="KW-1185">Reference proteome</keyword>
<organism evidence="1 2">
    <name type="scientific">Thermococcus barossii</name>
    <dbReference type="NCBI Taxonomy" id="54077"/>
    <lineage>
        <taxon>Archaea</taxon>
        <taxon>Methanobacteriati</taxon>
        <taxon>Methanobacteriota</taxon>
        <taxon>Thermococci</taxon>
        <taxon>Thermococcales</taxon>
        <taxon>Thermococcaceae</taxon>
        <taxon>Thermococcus</taxon>
    </lineage>
</organism>
<evidence type="ECO:0000313" key="2">
    <source>
        <dbReference type="Proteomes" id="UP000250272"/>
    </source>
</evidence>
<dbReference type="Pfam" id="PF03192">
    <property type="entry name" value="DUF257"/>
    <property type="match status" value="1"/>
</dbReference>
<dbReference type="GeneID" id="33325393"/>
<dbReference type="RefSeq" id="WP_088864131.1">
    <property type="nucleotide sequence ID" value="NZ_CP015101.1"/>
</dbReference>
<dbReference type="Gene3D" id="3.40.50.11570">
    <property type="entry name" value="Protein of unknown function DUF257"/>
    <property type="match status" value="1"/>
</dbReference>
<dbReference type="EMBL" id="CP015101">
    <property type="protein sequence ID" value="ASJ04093.1"/>
    <property type="molecule type" value="Genomic_DNA"/>
</dbReference>
<dbReference type="AlphaFoldDB" id="A0A2Z2MEQ2"/>
<dbReference type="Proteomes" id="UP000250272">
    <property type="component" value="Chromosome"/>
</dbReference>
<dbReference type="OrthoDB" id="86053at2157"/>
<accession>A0A2Z2MEQ2</accession>
<name>A0A2Z2MEQ2_9EURY</name>
<evidence type="ECO:0000313" key="1">
    <source>
        <dbReference type="EMBL" id="ASJ04093.1"/>
    </source>
</evidence>
<proteinExistence type="predicted"/>
<dbReference type="KEGG" id="tbs:A3L01_01440"/>
<gene>
    <name evidence="1" type="ORF">A3L01_01440</name>
</gene>
<reference evidence="1 2" key="1">
    <citation type="submission" date="2016-04" db="EMBL/GenBank/DDBJ databases">
        <title>Complete genome sequence of Thermococcus barossii type strain SHCK-94.</title>
        <authorList>
            <person name="Oger P.M."/>
        </authorList>
    </citation>
    <scope>NUCLEOTIDE SEQUENCE [LARGE SCALE GENOMIC DNA]</scope>
    <source>
        <strain evidence="1 2">SHCK-94</strain>
    </source>
</reference>
<sequence>MAVGKLGEVFQFLDSVGFGETVLIEYTSPNYTLDFMVLLLKRYADDRGHPFVVDDNLDTLHVINEHLRFFGVRGIFDDAIVLKTGGVVNVGKVIDRVKVESEASIYLRRYEEASARAFSDLEGSINVVIGLEKLFAFVDNYRNFYEMISSIDRFLGNRKRKAFYLLDRNICEMIPINPLPELEKIASTFLDVQFDGTRLIGKIHKSPDIRMIGWEIEVSVEDIL</sequence>
<dbReference type="InterPro" id="IPR005489">
    <property type="entry name" value="DUF257"/>
</dbReference>
<protein>
    <submittedName>
        <fullName evidence="1">Uncharacterized protein</fullName>
    </submittedName>
</protein>